<keyword evidence="2" id="KW-1133">Transmembrane helix</keyword>
<dbReference type="SUPFAM" id="SSF63451">
    <property type="entry name" value="LEM domain"/>
    <property type="match status" value="1"/>
</dbReference>
<organism evidence="4 5">
    <name type="scientific">Hucho hucho</name>
    <name type="common">huchen</name>
    <dbReference type="NCBI Taxonomy" id="62062"/>
    <lineage>
        <taxon>Eukaryota</taxon>
        <taxon>Metazoa</taxon>
        <taxon>Chordata</taxon>
        <taxon>Craniata</taxon>
        <taxon>Vertebrata</taxon>
        <taxon>Euteleostomi</taxon>
        <taxon>Actinopterygii</taxon>
        <taxon>Neopterygii</taxon>
        <taxon>Teleostei</taxon>
        <taxon>Protacanthopterygii</taxon>
        <taxon>Salmoniformes</taxon>
        <taxon>Salmonidae</taxon>
        <taxon>Salmoninae</taxon>
        <taxon>Hucho</taxon>
    </lineage>
</organism>
<protein>
    <recommendedName>
        <fullName evidence="3">LEM domain-containing protein</fullName>
    </recommendedName>
</protein>
<evidence type="ECO:0000256" key="1">
    <source>
        <dbReference type="SAM" id="MobiDB-lite"/>
    </source>
</evidence>
<keyword evidence="2" id="KW-0472">Membrane</keyword>
<evidence type="ECO:0000259" key="3">
    <source>
        <dbReference type="PROSITE" id="PS50954"/>
    </source>
</evidence>
<evidence type="ECO:0000256" key="2">
    <source>
        <dbReference type="SAM" id="Phobius"/>
    </source>
</evidence>
<reference evidence="5" key="1">
    <citation type="submission" date="2018-06" db="EMBL/GenBank/DDBJ databases">
        <title>Genome assembly of Danube salmon.</title>
        <authorList>
            <person name="Macqueen D.J."/>
            <person name="Gundappa M.K."/>
        </authorList>
    </citation>
    <scope>NUCLEOTIDE SEQUENCE [LARGE SCALE GENOMIC DNA]</scope>
</reference>
<dbReference type="InterPro" id="IPR011015">
    <property type="entry name" value="LEM/LEM-like_dom_sf"/>
</dbReference>
<feature type="domain" description="LEM" evidence="3">
    <location>
        <begin position="1"/>
        <end position="39"/>
    </location>
</feature>
<keyword evidence="2" id="KW-0812">Transmembrane</keyword>
<evidence type="ECO:0000313" key="4">
    <source>
        <dbReference type="Ensembl" id="ENSHHUP00000032368.1"/>
    </source>
</evidence>
<dbReference type="PANTHER" id="PTHR12019:SF21">
    <property type="entry name" value="THYMOPOIETIN A"/>
    <property type="match status" value="1"/>
</dbReference>
<dbReference type="CDD" id="cd12940">
    <property type="entry name" value="LEM_LAP2_LEMD1"/>
    <property type="match status" value="1"/>
</dbReference>
<feature type="region of interest" description="Disordered" evidence="1">
    <location>
        <begin position="56"/>
        <end position="75"/>
    </location>
</feature>
<dbReference type="AlphaFoldDB" id="A0A4W5M2S2"/>
<reference evidence="4" key="2">
    <citation type="submission" date="2025-08" db="UniProtKB">
        <authorList>
            <consortium name="Ensembl"/>
        </authorList>
    </citation>
    <scope>IDENTIFICATION</scope>
</reference>
<proteinExistence type="predicted"/>
<evidence type="ECO:0000313" key="5">
    <source>
        <dbReference type="Proteomes" id="UP000314982"/>
    </source>
</evidence>
<reference evidence="4" key="3">
    <citation type="submission" date="2025-09" db="UniProtKB">
        <authorList>
            <consortium name="Ensembl"/>
        </authorList>
    </citation>
    <scope>IDENTIFICATION</scope>
</reference>
<dbReference type="SMART" id="SM00540">
    <property type="entry name" value="LEM"/>
    <property type="match status" value="1"/>
</dbReference>
<dbReference type="Pfam" id="PF03020">
    <property type="entry name" value="LEM"/>
    <property type="match status" value="1"/>
</dbReference>
<dbReference type="PROSITE" id="PS50954">
    <property type="entry name" value="LEM"/>
    <property type="match status" value="1"/>
</dbReference>
<dbReference type="InterPro" id="IPR051656">
    <property type="entry name" value="LEM_domain"/>
</dbReference>
<dbReference type="STRING" id="62062.ENSHHUP00000032368"/>
<accession>A0A4W5M2S2</accession>
<name>A0A4W5M2S2_9TELE</name>
<dbReference type="GeneTree" id="ENSGT00940000154098"/>
<feature type="transmembrane region" description="Helical" evidence="2">
    <location>
        <begin position="216"/>
        <end position="234"/>
    </location>
</feature>
<dbReference type="InterPro" id="IPR003887">
    <property type="entry name" value="LEM_dom"/>
</dbReference>
<dbReference type="Ensembl" id="ENSHHUT00000033698.1">
    <property type="protein sequence ID" value="ENSHHUP00000032368.1"/>
    <property type="gene ID" value="ENSHHUG00000020535.1"/>
</dbReference>
<sequence>MTSEGLKDELFKYGVNAGPIVASTRKLYERRLQKLLDHGPPETVALPVVVTQVDSNHNGNSDSYHYSDKEEEMTTVPEPVPVVERPVRSRGKTPVTTRTRSSQHNRVEKIAAGEQTPCRADEKDVLKEMFPYETNTPTGINATCRRPIRGAAGRPLKSGDLWTDETLLRSASNSSYTESRTATVHRVTTLPPSTRLVTSVAPPAGKAVAPPRGLPVWLKLLLLGIVAGFIFFVYQTMETNAMAPFGGSSDSMQTSDREVSQ</sequence>
<dbReference type="Proteomes" id="UP000314982">
    <property type="component" value="Unassembled WGS sequence"/>
</dbReference>
<dbReference type="Gene3D" id="1.10.720.40">
    <property type="match status" value="1"/>
</dbReference>
<keyword evidence="5" id="KW-1185">Reference proteome</keyword>
<dbReference type="PANTHER" id="PTHR12019">
    <property type="entry name" value="LAMINA-ASSOCIATED POLYPEPTIDE THYMOPOIETIN"/>
    <property type="match status" value="1"/>
</dbReference>